<dbReference type="Pfam" id="PF11527">
    <property type="entry name" value="ARL2_Bind_BART"/>
    <property type="match status" value="1"/>
</dbReference>
<dbReference type="PANTHER" id="PTHR21532:SF0">
    <property type="entry name" value="CILIA- AND FLAGELLA-ASSOCIATED PROTEIN 36"/>
    <property type="match status" value="1"/>
</dbReference>
<name>A0A078AE18_STYLE</name>
<keyword evidence="12" id="KW-1185">Reference proteome</keyword>
<accession>A0A078AE18</accession>
<dbReference type="InParanoid" id="A0A078AE18"/>
<keyword evidence="5" id="KW-0963">Cytoplasm</keyword>
<evidence type="ECO:0000259" key="10">
    <source>
        <dbReference type="Pfam" id="PF11527"/>
    </source>
</evidence>
<evidence type="ECO:0000256" key="7">
    <source>
        <dbReference type="ARBA" id="ARBA00023069"/>
    </source>
</evidence>
<dbReference type="PANTHER" id="PTHR21532">
    <property type="entry name" value="PHOSPHODIESTERASE HL"/>
    <property type="match status" value="1"/>
</dbReference>
<evidence type="ECO:0000256" key="6">
    <source>
        <dbReference type="ARBA" id="ARBA00023054"/>
    </source>
</evidence>
<evidence type="ECO:0000256" key="2">
    <source>
        <dbReference type="ARBA" id="ARBA00004496"/>
    </source>
</evidence>
<dbReference type="GO" id="GO:0097546">
    <property type="term" value="C:ciliary base"/>
    <property type="evidence" value="ECO:0007669"/>
    <property type="project" value="TreeGrafter"/>
</dbReference>
<evidence type="ECO:0000256" key="5">
    <source>
        <dbReference type="ARBA" id="ARBA00022490"/>
    </source>
</evidence>
<dbReference type="Gene3D" id="1.20.1520.10">
    <property type="entry name" value="ADP-ribosylation factor-like 2-binding protein, domain"/>
    <property type="match status" value="1"/>
</dbReference>
<dbReference type="InterPro" id="IPR042541">
    <property type="entry name" value="BART_sf"/>
</dbReference>
<evidence type="ECO:0000256" key="3">
    <source>
        <dbReference type="ARBA" id="ARBA00007460"/>
    </source>
</evidence>
<dbReference type="InterPro" id="IPR023379">
    <property type="entry name" value="BART_dom"/>
</dbReference>
<keyword evidence="7" id="KW-0969">Cilium</keyword>
<comment type="similarity">
    <text evidence="3">Belongs to the CFAP36 family.</text>
</comment>
<dbReference type="InterPro" id="IPR038888">
    <property type="entry name" value="CFAP36"/>
</dbReference>
<organism evidence="11 12">
    <name type="scientific">Stylonychia lemnae</name>
    <name type="common">Ciliate</name>
    <dbReference type="NCBI Taxonomy" id="5949"/>
    <lineage>
        <taxon>Eukaryota</taxon>
        <taxon>Sar</taxon>
        <taxon>Alveolata</taxon>
        <taxon>Ciliophora</taxon>
        <taxon>Intramacronucleata</taxon>
        <taxon>Spirotrichea</taxon>
        <taxon>Stichotrichia</taxon>
        <taxon>Sporadotrichida</taxon>
        <taxon>Oxytrichidae</taxon>
        <taxon>Stylonychinae</taxon>
        <taxon>Stylonychia</taxon>
    </lineage>
</organism>
<dbReference type="Proteomes" id="UP000039865">
    <property type="component" value="Unassembled WGS sequence"/>
</dbReference>
<evidence type="ECO:0000313" key="11">
    <source>
        <dbReference type="EMBL" id="CDW79158.1"/>
    </source>
</evidence>
<gene>
    <name evidence="11" type="primary">Contig7791.g8305</name>
    <name evidence="11" type="ORF">STYLEM_8144</name>
</gene>
<evidence type="ECO:0000256" key="9">
    <source>
        <dbReference type="ARBA" id="ARBA00031593"/>
    </source>
</evidence>
<reference evidence="11 12" key="1">
    <citation type="submission" date="2014-06" db="EMBL/GenBank/DDBJ databases">
        <authorList>
            <person name="Swart Estienne"/>
        </authorList>
    </citation>
    <scope>NUCLEOTIDE SEQUENCE [LARGE SCALE GENOMIC DNA]</scope>
    <source>
        <strain evidence="11 12">130c</strain>
    </source>
</reference>
<dbReference type="EMBL" id="CCKQ01007743">
    <property type="protein sequence ID" value="CDW79158.1"/>
    <property type="molecule type" value="Genomic_DNA"/>
</dbReference>
<proteinExistence type="inferred from homology"/>
<evidence type="ECO:0000256" key="4">
    <source>
        <dbReference type="ARBA" id="ARBA00021815"/>
    </source>
</evidence>
<evidence type="ECO:0000313" key="12">
    <source>
        <dbReference type="Proteomes" id="UP000039865"/>
    </source>
</evidence>
<dbReference type="OMA" id="LMCLEWI"/>
<dbReference type="AlphaFoldDB" id="A0A078AE18"/>
<evidence type="ECO:0000256" key="8">
    <source>
        <dbReference type="ARBA" id="ARBA00023273"/>
    </source>
</evidence>
<dbReference type="OrthoDB" id="194107at2759"/>
<feature type="domain" description="BART" evidence="10">
    <location>
        <begin position="29"/>
        <end position="138"/>
    </location>
</feature>
<protein>
    <recommendedName>
        <fullName evidence="4">Cilia- and flagella-associated protein 36</fullName>
    </recommendedName>
    <alternativeName>
        <fullName evidence="9">Coiled-coil domain-containing protein 104</fullName>
    </alternativeName>
</protein>
<keyword evidence="8" id="KW-0966">Cell projection</keyword>
<keyword evidence="6" id="KW-0175">Coiled coil</keyword>
<evidence type="ECO:0000256" key="1">
    <source>
        <dbReference type="ARBA" id="ARBA00004138"/>
    </source>
</evidence>
<dbReference type="GO" id="GO:0005930">
    <property type="term" value="C:axoneme"/>
    <property type="evidence" value="ECO:0007669"/>
    <property type="project" value="TreeGrafter"/>
</dbReference>
<sequence length="151" mass="17695">MEGADSNPVEGNFTLQTFSEEELSKDIMLVGKLEDYCSSGEFTQIMQEFGELHCMKFEATEEQDLDCYTIYQEYCKLLDNKLEEFLKNEGIRAEDMYKSCQRVQQMESGSLMCLEWILASTDYIEFVLMMLQFREAKEWANDEEEEGEQAE</sequence>
<comment type="subcellular location">
    <subcellularLocation>
        <location evidence="1">Cell projection</location>
        <location evidence="1">Cilium</location>
    </subcellularLocation>
    <subcellularLocation>
        <location evidence="2">Cytoplasm</location>
    </subcellularLocation>
</comment>